<evidence type="ECO:0000256" key="1">
    <source>
        <dbReference type="ARBA" id="ARBA00004651"/>
    </source>
</evidence>
<dbReference type="Pfam" id="PF00892">
    <property type="entry name" value="EamA"/>
    <property type="match status" value="2"/>
</dbReference>
<dbReference type="PANTHER" id="PTHR42920">
    <property type="entry name" value="OS03G0707200 PROTEIN-RELATED"/>
    <property type="match status" value="1"/>
</dbReference>
<proteinExistence type="predicted"/>
<dbReference type="EMBL" id="MTKQ01000120">
    <property type="protein sequence ID" value="RWX48185.1"/>
    <property type="molecule type" value="Genomic_DNA"/>
</dbReference>
<feature type="transmembrane region" description="Helical" evidence="6">
    <location>
        <begin position="224"/>
        <end position="243"/>
    </location>
</feature>
<feature type="transmembrane region" description="Helical" evidence="6">
    <location>
        <begin position="279"/>
        <end position="296"/>
    </location>
</feature>
<comment type="subcellular location">
    <subcellularLocation>
        <location evidence="1">Cell membrane</location>
        <topology evidence="1">Multi-pass membrane protein</topology>
    </subcellularLocation>
</comment>
<keyword evidence="2" id="KW-1003">Cell membrane</keyword>
<feature type="transmembrane region" description="Helical" evidence="6">
    <location>
        <begin position="255"/>
        <end position="273"/>
    </location>
</feature>
<evidence type="ECO:0000256" key="2">
    <source>
        <dbReference type="ARBA" id="ARBA00022475"/>
    </source>
</evidence>
<dbReference type="InterPro" id="IPR037185">
    <property type="entry name" value="EmrE-like"/>
</dbReference>
<feature type="transmembrane region" description="Helical" evidence="6">
    <location>
        <begin position="191"/>
        <end position="212"/>
    </location>
</feature>
<feature type="transmembrane region" description="Helical" evidence="6">
    <location>
        <begin position="159"/>
        <end position="179"/>
    </location>
</feature>
<keyword evidence="3 6" id="KW-0812">Transmembrane</keyword>
<evidence type="ECO:0000256" key="3">
    <source>
        <dbReference type="ARBA" id="ARBA00022692"/>
    </source>
</evidence>
<feature type="transmembrane region" description="Helical" evidence="6">
    <location>
        <begin position="105"/>
        <end position="123"/>
    </location>
</feature>
<dbReference type="InterPro" id="IPR051258">
    <property type="entry name" value="Diverse_Substrate_Transporter"/>
</dbReference>
<accession>A0A3S3QUM2</accession>
<gene>
    <name evidence="8" type="ORF">VT99_11202</name>
</gene>
<dbReference type="PANTHER" id="PTHR42920:SF11">
    <property type="entry name" value="INNER MEMBRANE PROTEIN YTFF"/>
    <property type="match status" value="1"/>
</dbReference>
<feature type="transmembrane region" description="Helical" evidence="6">
    <location>
        <begin position="130"/>
        <end position="147"/>
    </location>
</feature>
<dbReference type="InterPro" id="IPR000620">
    <property type="entry name" value="EamA_dom"/>
</dbReference>
<evidence type="ECO:0000313" key="8">
    <source>
        <dbReference type="EMBL" id="RWX48185.1"/>
    </source>
</evidence>
<organism evidence="8 9">
    <name type="scientific">Candidatus Electrothrix marina</name>
    <dbReference type="NCBI Taxonomy" id="1859130"/>
    <lineage>
        <taxon>Bacteria</taxon>
        <taxon>Pseudomonadati</taxon>
        <taxon>Thermodesulfobacteriota</taxon>
        <taxon>Desulfobulbia</taxon>
        <taxon>Desulfobulbales</taxon>
        <taxon>Desulfobulbaceae</taxon>
        <taxon>Candidatus Electrothrix</taxon>
    </lineage>
</organism>
<evidence type="ECO:0000256" key="5">
    <source>
        <dbReference type="ARBA" id="ARBA00023136"/>
    </source>
</evidence>
<evidence type="ECO:0000313" key="9">
    <source>
        <dbReference type="Proteomes" id="UP000286862"/>
    </source>
</evidence>
<dbReference type="GO" id="GO:0005886">
    <property type="term" value="C:plasma membrane"/>
    <property type="evidence" value="ECO:0007669"/>
    <property type="project" value="UniProtKB-SubCell"/>
</dbReference>
<keyword evidence="5 6" id="KW-0472">Membrane</keyword>
<comment type="caution">
    <text evidence="8">The sequence shown here is derived from an EMBL/GenBank/DDBJ whole genome shotgun (WGS) entry which is preliminary data.</text>
</comment>
<dbReference type="AlphaFoldDB" id="A0A3S3QUM2"/>
<evidence type="ECO:0000256" key="6">
    <source>
        <dbReference type="SAM" id="Phobius"/>
    </source>
</evidence>
<feature type="transmembrane region" description="Helical" evidence="6">
    <location>
        <begin position="75"/>
        <end position="93"/>
    </location>
</feature>
<evidence type="ECO:0000256" key="4">
    <source>
        <dbReference type="ARBA" id="ARBA00022989"/>
    </source>
</evidence>
<feature type="transmembrane region" description="Helical" evidence="6">
    <location>
        <begin position="45"/>
        <end position="63"/>
    </location>
</feature>
<keyword evidence="4 6" id="KW-1133">Transmembrane helix</keyword>
<sequence length="315" mass="35025">MSLPLKHKKKRLWSIHAMMLLTAALVSTSFTVSKAIADGMDPAVLTLLRFVIAALLLMPYIHYKYGLHLPEKKRLFGYACISFTLTGFFWLMFLSMRSTTALNTGVIFTLVPSISGLYSAVLLKERLGKYRLIAMIPAILGATWVLFRGSPAELLAFNLNSGDLIFFGSCLLMAFYTPLVKLFHKEEPMSLMTFWILVTGCGWLLLFSGYQLLSVPWGNVQLKIWSGIIYLSIFSTIITFFLSQLCTLSLGPTRVMAYSYLYPPFIVLIEWAFGHPLPSVQVLPGVGLIIAAMFIVQQGAEDIAGPNAGNSVKKK</sequence>
<name>A0A3S3QUM2_9BACT</name>
<dbReference type="SUPFAM" id="SSF103481">
    <property type="entry name" value="Multidrug resistance efflux transporter EmrE"/>
    <property type="match status" value="2"/>
</dbReference>
<feature type="domain" description="EamA" evidence="7">
    <location>
        <begin position="16"/>
        <end position="146"/>
    </location>
</feature>
<evidence type="ECO:0000259" key="7">
    <source>
        <dbReference type="Pfam" id="PF00892"/>
    </source>
</evidence>
<protein>
    <submittedName>
        <fullName evidence="8">Permease of the drug/metabolite transporter (DMT) superfamily</fullName>
    </submittedName>
</protein>
<dbReference type="Proteomes" id="UP000286862">
    <property type="component" value="Unassembled WGS sequence"/>
</dbReference>
<feature type="domain" description="EamA" evidence="7">
    <location>
        <begin position="161"/>
        <end position="296"/>
    </location>
</feature>
<reference evidence="8 9" key="1">
    <citation type="submission" date="2017-01" db="EMBL/GenBank/DDBJ databases">
        <title>The cable genome- insights into the physiology and evolution of filamentous bacteria capable of sulfide oxidation via long distance electron transfer.</title>
        <authorList>
            <person name="Schreiber L."/>
            <person name="Bjerg J.T."/>
            <person name="Boggild A."/>
            <person name="Van De Vossenberg J."/>
            <person name="Meysman F."/>
            <person name="Nielsen L.P."/>
            <person name="Schramm A."/>
            <person name="Kjeldsen K.U."/>
        </authorList>
    </citation>
    <scope>NUCLEOTIDE SEQUENCE [LARGE SCALE GENOMIC DNA]</scope>
    <source>
        <strain evidence="8">A2</strain>
    </source>
</reference>